<feature type="compositionally biased region" description="Polar residues" evidence="3">
    <location>
        <begin position="53"/>
        <end position="66"/>
    </location>
</feature>
<dbReference type="GO" id="GO:0005576">
    <property type="term" value="C:extracellular region"/>
    <property type="evidence" value="ECO:0007669"/>
    <property type="project" value="UniProtKB-SubCell"/>
</dbReference>
<dbReference type="Proteomes" id="UP000195105">
    <property type="component" value="Unassembled WGS sequence"/>
</dbReference>
<dbReference type="InterPro" id="IPR027797">
    <property type="entry name" value="PT-TG_dom"/>
</dbReference>
<organism evidence="5 6">
    <name type="scientific">Streptomyces swartbergensis</name>
    <dbReference type="NCBI Taxonomy" id="487165"/>
    <lineage>
        <taxon>Bacteria</taxon>
        <taxon>Bacillati</taxon>
        <taxon>Actinomycetota</taxon>
        <taxon>Actinomycetes</taxon>
        <taxon>Kitasatosporales</taxon>
        <taxon>Streptomycetaceae</taxon>
        <taxon>Streptomyces</taxon>
    </lineage>
</organism>
<comment type="caution">
    <text evidence="5">The sequence shown here is derived from an EMBL/GenBank/DDBJ whole genome shotgun (WGS) entry which is preliminary data.</text>
</comment>
<proteinExistence type="predicted"/>
<reference evidence="5 6" key="1">
    <citation type="submission" date="2017-05" db="EMBL/GenBank/DDBJ databases">
        <title>Biotechnological potential of actinobacteria isolated from South African environments.</title>
        <authorList>
            <person name="Le Roes-Hill M."/>
            <person name="Prins A."/>
            <person name="Durrell K.A."/>
        </authorList>
    </citation>
    <scope>NUCLEOTIDE SEQUENCE [LARGE SCALE GENOMIC DNA]</scope>
    <source>
        <strain evidence="5 6">HMC13</strain>
    </source>
</reference>
<feature type="region of interest" description="Disordered" evidence="3">
    <location>
        <begin position="53"/>
        <end position="105"/>
    </location>
</feature>
<dbReference type="RefSeq" id="WP_086602506.1">
    <property type="nucleotide sequence ID" value="NZ_NGFN01000131.1"/>
</dbReference>
<gene>
    <name evidence="5" type="ORF">CA983_21285</name>
</gene>
<feature type="domain" description="Pre-toxin TG" evidence="4">
    <location>
        <begin position="4"/>
        <end position="45"/>
    </location>
</feature>
<keyword evidence="6" id="KW-1185">Reference proteome</keyword>
<evidence type="ECO:0000313" key="6">
    <source>
        <dbReference type="Proteomes" id="UP000195105"/>
    </source>
</evidence>
<comment type="subcellular location">
    <subcellularLocation>
        <location evidence="1">Secreted</location>
    </subcellularLocation>
</comment>
<keyword evidence="2" id="KW-0964">Secreted</keyword>
<feature type="compositionally biased region" description="Low complexity" evidence="3">
    <location>
        <begin position="75"/>
        <end position="91"/>
    </location>
</feature>
<name>A0A243S121_9ACTN</name>
<accession>A0A243S121</accession>
<evidence type="ECO:0000259" key="4">
    <source>
        <dbReference type="Pfam" id="PF14449"/>
    </source>
</evidence>
<evidence type="ECO:0000313" key="5">
    <source>
        <dbReference type="EMBL" id="OUD01224.1"/>
    </source>
</evidence>
<evidence type="ECO:0000256" key="2">
    <source>
        <dbReference type="ARBA" id="ARBA00022525"/>
    </source>
</evidence>
<protein>
    <recommendedName>
        <fullName evidence="4">Pre-toxin TG domain-containing protein</fullName>
    </recommendedName>
</protein>
<feature type="compositionally biased region" description="Pro residues" evidence="3">
    <location>
        <begin position="93"/>
        <end position="105"/>
    </location>
</feature>
<evidence type="ECO:0000256" key="3">
    <source>
        <dbReference type="SAM" id="MobiDB-lite"/>
    </source>
</evidence>
<dbReference type="Pfam" id="PF14449">
    <property type="entry name" value="PT-TG"/>
    <property type="match status" value="1"/>
</dbReference>
<evidence type="ECO:0000256" key="1">
    <source>
        <dbReference type="ARBA" id="ARBA00004613"/>
    </source>
</evidence>
<dbReference type="AlphaFoldDB" id="A0A243S121"/>
<sequence length="105" mass="11010">MTEGIVEAVTGKDLATRDELSGFDRATGALVVLRWLKTGKKALDGDDVRTARNGTCAAQASPTTASRPGPGSSWATEAARRSSTCTRATRCWPPIPRPASPGPSR</sequence>
<dbReference type="EMBL" id="NGFN01000131">
    <property type="protein sequence ID" value="OUD01224.1"/>
    <property type="molecule type" value="Genomic_DNA"/>
</dbReference>